<dbReference type="Proteomes" id="UP000887116">
    <property type="component" value="Unassembled WGS sequence"/>
</dbReference>
<reference evidence="1" key="1">
    <citation type="submission" date="2020-07" db="EMBL/GenBank/DDBJ databases">
        <title>Multicomponent nature underlies the extraordinary mechanical properties of spider dragline silk.</title>
        <authorList>
            <person name="Kono N."/>
            <person name="Nakamura H."/>
            <person name="Mori M."/>
            <person name="Yoshida Y."/>
            <person name="Ohtoshi R."/>
            <person name="Malay A.D."/>
            <person name="Moran D.A.P."/>
            <person name="Tomita M."/>
            <person name="Numata K."/>
            <person name="Arakawa K."/>
        </authorList>
    </citation>
    <scope>NUCLEOTIDE SEQUENCE</scope>
</reference>
<accession>A0A8X6K5P3</accession>
<name>A0A8X6K5P3_TRICU</name>
<comment type="caution">
    <text evidence="1">The sequence shown here is derived from an EMBL/GenBank/DDBJ whole genome shotgun (WGS) entry which is preliminary data.</text>
</comment>
<evidence type="ECO:0000313" key="1">
    <source>
        <dbReference type="EMBL" id="GFQ65390.1"/>
    </source>
</evidence>
<dbReference type="EMBL" id="BMAO01000234">
    <property type="protein sequence ID" value="GFQ65390.1"/>
    <property type="molecule type" value="Genomic_DNA"/>
</dbReference>
<organism evidence="1 2">
    <name type="scientific">Trichonephila clavata</name>
    <name type="common">Joro spider</name>
    <name type="synonym">Nephila clavata</name>
    <dbReference type="NCBI Taxonomy" id="2740835"/>
    <lineage>
        <taxon>Eukaryota</taxon>
        <taxon>Metazoa</taxon>
        <taxon>Ecdysozoa</taxon>
        <taxon>Arthropoda</taxon>
        <taxon>Chelicerata</taxon>
        <taxon>Arachnida</taxon>
        <taxon>Araneae</taxon>
        <taxon>Araneomorphae</taxon>
        <taxon>Entelegynae</taxon>
        <taxon>Araneoidea</taxon>
        <taxon>Nephilidae</taxon>
        <taxon>Trichonephila</taxon>
    </lineage>
</organism>
<evidence type="ECO:0000313" key="2">
    <source>
        <dbReference type="Proteomes" id="UP000887116"/>
    </source>
</evidence>
<protein>
    <submittedName>
        <fullName evidence="1">Uncharacterized protein</fullName>
    </submittedName>
</protein>
<proteinExistence type="predicted"/>
<keyword evidence="2" id="KW-1185">Reference proteome</keyword>
<sequence>MGIDVPLELAAKSCLPELAEILLRKLTDARTISSKNSLELQHWMECSAELALVERRRNFERRARRKCWDSTT</sequence>
<dbReference type="AlphaFoldDB" id="A0A8X6K5P3"/>
<gene>
    <name evidence="1" type="ORF">TNCT_254121</name>
</gene>